<keyword evidence="5" id="KW-1185">Reference proteome</keyword>
<proteinExistence type="predicted"/>
<organism evidence="4 5">
    <name type="scientific">Nocardia albiluteola</name>
    <dbReference type="NCBI Taxonomy" id="2842303"/>
    <lineage>
        <taxon>Bacteria</taxon>
        <taxon>Bacillati</taxon>
        <taxon>Actinomycetota</taxon>
        <taxon>Actinomycetes</taxon>
        <taxon>Mycobacteriales</taxon>
        <taxon>Nocardiaceae</taxon>
        <taxon>Nocardia</taxon>
    </lineage>
</organism>
<keyword evidence="3" id="KW-0812">Transmembrane</keyword>
<comment type="caution">
    <text evidence="4">The sequence shown here is derived from an EMBL/GenBank/DDBJ whole genome shotgun (WGS) entry which is preliminary data.</text>
</comment>
<feature type="compositionally biased region" description="Low complexity" evidence="2">
    <location>
        <begin position="301"/>
        <end position="323"/>
    </location>
</feature>
<feature type="region of interest" description="Disordered" evidence="2">
    <location>
        <begin position="1"/>
        <end position="48"/>
    </location>
</feature>
<dbReference type="EMBL" id="JAHKNI010000007">
    <property type="protein sequence ID" value="MBU3064057.1"/>
    <property type="molecule type" value="Genomic_DNA"/>
</dbReference>
<evidence type="ECO:0000256" key="3">
    <source>
        <dbReference type="SAM" id="Phobius"/>
    </source>
</evidence>
<keyword evidence="3" id="KW-0472">Membrane</keyword>
<name>A0ABS6B181_9NOCA</name>
<evidence type="ECO:0000313" key="4">
    <source>
        <dbReference type="EMBL" id="MBU3064057.1"/>
    </source>
</evidence>
<evidence type="ECO:0000256" key="2">
    <source>
        <dbReference type="SAM" id="MobiDB-lite"/>
    </source>
</evidence>
<feature type="compositionally biased region" description="Low complexity" evidence="2">
    <location>
        <begin position="234"/>
        <end position="243"/>
    </location>
</feature>
<dbReference type="RefSeq" id="WP_215919086.1">
    <property type="nucleotide sequence ID" value="NZ_JAHKNI010000007.1"/>
</dbReference>
<feature type="compositionally biased region" description="Low complexity" evidence="2">
    <location>
        <begin position="251"/>
        <end position="275"/>
    </location>
</feature>
<gene>
    <name evidence="4" type="ORF">KO481_21310</name>
</gene>
<keyword evidence="1" id="KW-0175">Coiled coil</keyword>
<feature type="transmembrane region" description="Helical" evidence="3">
    <location>
        <begin position="75"/>
        <end position="95"/>
    </location>
</feature>
<protein>
    <recommendedName>
        <fullName evidence="6">Cell division protein FtsL</fullName>
    </recommendedName>
</protein>
<accession>A0ABS6B181</accession>
<evidence type="ECO:0000313" key="5">
    <source>
        <dbReference type="Proteomes" id="UP000733379"/>
    </source>
</evidence>
<feature type="compositionally biased region" description="Low complexity" evidence="2">
    <location>
        <begin position="181"/>
        <end position="191"/>
    </location>
</feature>
<evidence type="ECO:0008006" key="6">
    <source>
        <dbReference type="Google" id="ProtNLM"/>
    </source>
</evidence>
<dbReference type="Proteomes" id="UP000733379">
    <property type="component" value="Unassembled WGS sequence"/>
</dbReference>
<feature type="region of interest" description="Disordered" evidence="2">
    <location>
        <begin position="203"/>
        <end position="342"/>
    </location>
</feature>
<feature type="region of interest" description="Disordered" evidence="2">
    <location>
        <begin position="167"/>
        <end position="191"/>
    </location>
</feature>
<sequence length="342" mass="34407">MSVRTRVDAPRRAVRTTERYDTGTTQRRAASRSSHETDNTKTGAAKRAYARRRNRLEGGVSLPPLPGRAAMSGRIPFVAAIIALLGCGLMCTLLLTTRSAEDSYHLGGARKINQQLTDEQAELQRQVAAADSAPELASRARELGMIPAKDPARLVIAPDGTVTVIGKETAQSGPPAPPLNTSPAAPTAAPPNMVQAQGERLVPVTPGQNQNPAAPGTPAPAQPPAAQDVEAHGAVTAPAQTPAAPAPAAPAPAAAPQSPAPAPAASAPAPAAPVDRPAPVPNSAPALPTPSAPAPAPQAPPVAAAPVNRPAPVANPVAEAPLAQIQTPAPRPEPAAPAGGAR</sequence>
<feature type="compositionally biased region" description="Basic and acidic residues" evidence="2">
    <location>
        <begin position="1"/>
        <end position="21"/>
    </location>
</feature>
<feature type="compositionally biased region" description="Pro residues" evidence="2">
    <location>
        <begin position="276"/>
        <end position="300"/>
    </location>
</feature>
<feature type="compositionally biased region" description="Polar residues" evidence="2">
    <location>
        <begin position="22"/>
        <end position="32"/>
    </location>
</feature>
<evidence type="ECO:0000256" key="1">
    <source>
        <dbReference type="SAM" id="Coils"/>
    </source>
</evidence>
<reference evidence="4 5" key="1">
    <citation type="submission" date="2021-06" db="EMBL/GenBank/DDBJ databases">
        <title>Actinomycetes sequencing.</title>
        <authorList>
            <person name="Shan Q."/>
        </authorList>
    </citation>
    <scope>NUCLEOTIDE SEQUENCE [LARGE SCALE GENOMIC DNA]</scope>
    <source>
        <strain evidence="4 5">NEAU-G5</strain>
    </source>
</reference>
<feature type="coiled-coil region" evidence="1">
    <location>
        <begin position="106"/>
        <end position="133"/>
    </location>
</feature>
<keyword evidence="3" id="KW-1133">Transmembrane helix</keyword>